<accession>A0ABR4M0S2</accession>
<protein>
    <submittedName>
        <fullName evidence="2">Uncharacterized protein</fullName>
    </submittedName>
</protein>
<dbReference type="EMBL" id="JBFXLQ010000010">
    <property type="protein sequence ID" value="KAL2869218.1"/>
    <property type="molecule type" value="Genomic_DNA"/>
</dbReference>
<feature type="compositionally biased region" description="Low complexity" evidence="1">
    <location>
        <begin position="146"/>
        <end position="157"/>
    </location>
</feature>
<name>A0ABR4M0S2_9EURO</name>
<gene>
    <name evidence="2" type="ORF">BJX67DRAFT_379254</name>
</gene>
<feature type="compositionally biased region" description="Polar residues" evidence="1">
    <location>
        <begin position="8"/>
        <end position="20"/>
    </location>
</feature>
<dbReference type="RefSeq" id="XP_070888197.1">
    <property type="nucleotide sequence ID" value="XM_071032531.1"/>
</dbReference>
<proteinExistence type="predicted"/>
<dbReference type="Proteomes" id="UP001610432">
    <property type="component" value="Unassembled WGS sequence"/>
</dbReference>
<dbReference type="GeneID" id="98147603"/>
<feature type="region of interest" description="Disordered" evidence="1">
    <location>
        <begin position="1"/>
        <end position="67"/>
    </location>
</feature>
<evidence type="ECO:0000313" key="3">
    <source>
        <dbReference type="Proteomes" id="UP001610432"/>
    </source>
</evidence>
<feature type="compositionally biased region" description="Acidic residues" evidence="1">
    <location>
        <begin position="134"/>
        <end position="145"/>
    </location>
</feature>
<feature type="compositionally biased region" description="Basic and acidic residues" evidence="1">
    <location>
        <begin position="53"/>
        <end position="64"/>
    </location>
</feature>
<feature type="region of interest" description="Disordered" evidence="1">
    <location>
        <begin position="134"/>
        <end position="172"/>
    </location>
</feature>
<evidence type="ECO:0000256" key="1">
    <source>
        <dbReference type="SAM" id="MobiDB-lite"/>
    </source>
</evidence>
<organism evidence="2 3">
    <name type="scientific">Aspergillus lucknowensis</name>
    <dbReference type="NCBI Taxonomy" id="176173"/>
    <lineage>
        <taxon>Eukaryota</taxon>
        <taxon>Fungi</taxon>
        <taxon>Dikarya</taxon>
        <taxon>Ascomycota</taxon>
        <taxon>Pezizomycotina</taxon>
        <taxon>Eurotiomycetes</taxon>
        <taxon>Eurotiomycetidae</taxon>
        <taxon>Eurotiales</taxon>
        <taxon>Aspergillaceae</taxon>
        <taxon>Aspergillus</taxon>
        <taxon>Aspergillus subgen. Nidulantes</taxon>
    </lineage>
</organism>
<comment type="caution">
    <text evidence="2">The sequence shown here is derived from an EMBL/GenBank/DDBJ whole genome shotgun (WGS) entry which is preliminary data.</text>
</comment>
<feature type="compositionally biased region" description="Polar residues" evidence="1">
    <location>
        <begin position="158"/>
        <end position="172"/>
    </location>
</feature>
<keyword evidence="3" id="KW-1185">Reference proteome</keyword>
<evidence type="ECO:0000313" key="2">
    <source>
        <dbReference type="EMBL" id="KAL2869218.1"/>
    </source>
</evidence>
<feature type="compositionally biased region" description="Low complexity" evidence="1">
    <location>
        <begin position="39"/>
        <end position="48"/>
    </location>
</feature>
<reference evidence="2 3" key="1">
    <citation type="submission" date="2024-07" db="EMBL/GenBank/DDBJ databases">
        <title>Section-level genome sequencing and comparative genomics of Aspergillus sections Usti and Cavernicolus.</title>
        <authorList>
            <consortium name="Lawrence Berkeley National Laboratory"/>
            <person name="Nybo J.L."/>
            <person name="Vesth T.C."/>
            <person name="Theobald S."/>
            <person name="Frisvad J.C."/>
            <person name="Larsen T.O."/>
            <person name="Kjaerboelling I."/>
            <person name="Rothschild-Mancinelli K."/>
            <person name="Lyhne E.K."/>
            <person name="Kogle M.E."/>
            <person name="Barry K."/>
            <person name="Clum A."/>
            <person name="Na H."/>
            <person name="Ledsgaard L."/>
            <person name="Lin J."/>
            <person name="Lipzen A."/>
            <person name="Kuo A."/>
            <person name="Riley R."/>
            <person name="Mondo S."/>
            <person name="Labutti K."/>
            <person name="Haridas S."/>
            <person name="Pangalinan J."/>
            <person name="Salamov A.A."/>
            <person name="Simmons B.A."/>
            <person name="Magnuson J.K."/>
            <person name="Chen J."/>
            <person name="Drula E."/>
            <person name="Henrissat B."/>
            <person name="Wiebenga A."/>
            <person name="Lubbers R.J."/>
            <person name="Gomes A.C."/>
            <person name="Macurrencykelacurrency M.R."/>
            <person name="Stajich J."/>
            <person name="Grigoriev I.V."/>
            <person name="Mortensen U.H."/>
            <person name="De Vries R.P."/>
            <person name="Baker S.E."/>
            <person name="Andersen M.R."/>
        </authorList>
    </citation>
    <scope>NUCLEOTIDE SEQUENCE [LARGE SCALE GENOMIC DNA]</scope>
    <source>
        <strain evidence="2 3">CBS 449.75</strain>
    </source>
</reference>
<sequence>MTADIESVTATMASLPSQSHTLKKKPGVIGDASREPQETTEQSATTETNAPTDTEHQVKKEKQKSQTLEQLASENAALRADLARLHHDLHEAQDLIFSLQPLQQPLTETEATAEFQALVASIDEWVDQKLGDALDLDVDPNDPDDPNNNPDNPNTNTQGGIQFNLEGTTTNPHATHSLIKDIQALLNLIPAPGRAAFTIPGTDIDNIQSAILRFLTDALFSQDFYCPLPKGEREFITIVERTQRTLTPRRDTRTRRHWRVETYMALSARPGFPAYATERMWEIAYEITRLLRIFAPGADGGGGVDGKALATSFFESVVRPAAELARKMHLCYDEFAVEWSAHHDKLPSSPEESDAGGTGTGDVFEEYLDRFAEFEFVDLGSRKTLREAPPPGSGVRWMFDLRPRLVVRKLKADAWAEAKVLVPARILVSGAGKGRARARGRGRKEKEGDAALTVLGALENWLQEMYLAQARQRESKSSLRILGYFGK</sequence>